<evidence type="ECO:0000256" key="5">
    <source>
        <dbReference type="ARBA" id="ARBA00023242"/>
    </source>
</evidence>
<gene>
    <name evidence="8" type="ORF">PVAP13_9NG783000</name>
</gene>
<keyword evidence="3" id="KW-0963">Cytoplasm</keyword>
<dbReference type="InterPro" id="IPR019585">
    <property type="entry name" value="Rpn7/CSN1"/>
</dbReference>
<reference evidence="8" key="1">
    <citation type="submission" date="2020-05" db="EMBL/GenBank/DDBJ databases">
        <title>WGS assembly of Panicum virgatum.</title>
        <authorList>
            <person name="Lovell J.T."/>
            <person name="Jenkins J."/>
            <person name="Shu S."/>
            <person name="Juenger T.E."/>
            <person name="Schmutz J."/>
        </authorList>
    </citation>
    <scope>NUCLEOTIDE SEQUENCE</scope>
    <source>
        <strain evidence="8">AP13</strain>
    </source>
</reference>
<evidence type="ECO:0000256" key="3">
    <source>
        <dbReference type="ARBA" id="ARBA00022490"/>
    </source>
</evidence>
<name>A0A8T0N3E8_PANVG</name>
<comment type="caution">
    <text evidence="8">The sequence shown here is derived from an EMBL/GenBank/DDBJ whole genome shotgun (WGS) entry which is preliminary data.</text>
</comment>
<protein>
    <recommendedName>
        <fullName evidence="7">26S proteasome regulatory subunit Rpn7 N-terminal domain-containing protein</fullName>
    </recommendedName>
</protein>
<organism evidence="8 9">
    <name type="scientific">Panicum virgatum</name>
    <name type="common">Blackwell switchgrass</name>
    <dbReference type="NCBI Taxonomy" id="38727"/>
    <lineage>
        <taxon>Eukaryota</taxon>
        <taxon>Viridiplantae</taxon>
        <taxon>Streptophyta</taxon>
        <taxon>Embryophyta</taxon>
        <taxon>Tracheophyta</taxon>
        <taxon>Spermatophyta</taxon>
        <taxon>Magnoliopsida</taxon>
        <taxon>Liliopsida</taxon>
        <taxon>Poales</taxon>
        <taxon>Poaceae</taxon>
        <taxon>PACMAD clade</taxon>
        <taxon>Panicoideae</taxon>
        <taxon>Panicodae</taxon>
        <taxon>Paniceae</taxon>
        <taxon>Panicinae</taxon>
        <taxon>Panicum</taxon>
        <taxon>Panicum sect. Hiantes</taxon>
    </lineage>
</organism>
<dbReference type="Proteomes" id="UP000823388">
    <property type="component" value="Chromosome 9N"/>
</dbReference>
<evidence type="ECO:0000256" key="4">
    <source>
        <dbReference type="ARBA" id="ARBA00022790"/>
    </source>
</evidence>
<dbReference type="EMBL" id="CM029054">
    <property type="protein sequence ID" value="KAG2543980.1"/>
    <property type="molecule type" value="Genomic_DNA"/>
</dbReference>
<dbReference type="InterPro" id="IPR045135">
    <property type="entry name" value="Rpn7_N"/>
</dbReference>
<dbReference type="GO" id="GO:0008180">
    <property type="term" value="C:COP9 signalosome"/>
    <property type="evidence" value="ECO:0007669"/>
    <property type="project" value="UniProtKB-KW"/>
</dbReference>
<feature type="coiled-coil region" evidence="6">
    <location>
        <begin position="112"/>
        <end position="139"/>
    </location>
</feature>
<sequence>MEVEGEVPATAAAAIANGLWGGEEASPAPFSAEQLDVEAYAAQYSGRTRLARLIFVADRCGVETMKLEALRMAYDEIKRGEDVQLHRDVALKINVRLGPRYGLDQAWVDTVSRRAEQRKEKLENELNGYRTNLIKESIRMGYNDIGDFFYAHGQLSDAFKSYIRTRDYCTTSKHIVQMCMNVILVSIELGQFAHVSNYVSKAEQTPDSLDPIIVAKLRAAAGLANLETKKYKLAARKFVETGIELGNNYSEVIAPQDVAVYGALCALASFDRSDLKSKVIDNINFRNFLELVPEVRELVNDFYARYFGSRNLIVVK</sequence>
<evidence type="ECO:0000256" key="2">
    <source>
        <dbReference type="ARBA" id="ARBA00004496"/>
    </source>
</evidence>
<dbReference type="Gene3D" id="1.25.40.570">
    <property type="match status" value="1"/>
</dbReference>
<accession>A0A8T0N3E8</accession>
<feature type="domain" description="26S proteasome regulatory subunit Rpn7 N-terminal" evidence="7">
    <location>
        <begin position="104"/>
        <end position="278"/>
    </location>
</feature>
<dbReference type="PANTHER" id="PTHR14145:SF2">
    <property type="entry name" value="COP9 SIGNALOSOME COMPLEX SUBUNIT 1"/>
    <property type="match status" value="1"/>
</dbReference>
<keyword evidence="9" id="KW-1185">Reference proteome</keyword>
<comment type="subcellular location">
    <subcellularLocation>
        <location evidence="2">Cytoplasm</location>
    </subcellularLocation>
    <subcellularLocation>
        <location evidence="1">Nucleus</location>
    </subcellularLocation>
</comment>
<evidence type="ECO:0000256" key="6">
    <source>
        <dbReference type="SAM" id="Coils"/>
    </source>
</evidence>
<evidence type="ECO:0000313" key="9">
    <source>
        <dbReference type="Proteomes" id="UP000823388"/>
    </source>
</evidence>
<keyword evidence="5" id="KW-0539">Nucleus</keyword>
<keyword evidence="4" id="KW-0736">Signalosome</keyword>
<evidence type="ECO:0000259" key="7">
    <source>
        <dbReference type="Pfam" id="PF10602"/>
    </source>
</evidence>
<keyword evidence="6" id="KW-0175">Coiled coil</keyword>
<dbReference type="GO" id="GO:0005737">
    <property type="term" value="C:cytoplasm"/>
    <property type="evidence" value="ECO:0007669"/>
    <property type="project" value="UniProtKB-SubCell"/>
</dbReference>
<evidence type="ECO:0000256" key="1">
    <source>
        <dbReference type="ARBA" id="ARBA00004123"/>
    </source>
</evidence>
<proteinExistence type="predicted"/>
<evidence type="ECO:0000313" key="8">
    <source>
        <dbReference type="EMBL" id="KAG2543980.1"/>
    </source>
</evidence>
<dbReference type="Pfam" id="PF10602">
    <property type="entry name" value="RPN7"/>
    <property type="match status" value="1"/>
</dbReference>
<dbReference type="AlphaFoldDB" id="A0A8T0N3E8"/>
<dbReference type="PANTHER" id="PTHR14145">
    <property type="entry name" value="26S PROTESOME SUBUNIT 6"/>
    <property type="match status" value="1"/>
</dbReference>